<gene>
    <name evidence="3" type="ORF">SAMN04488557_2438</name>
</gene>
<keyword evidence="4" id="KW-1185">Reference proteome</keyword>
<proteinExistence type="predicted"/>
<dbReference type="EMBL" id="FPCH01000002">
    <property type="protein sequence ID" value="SFV34847.1"/>
    <property type="molecule type" value="Genomic_DNA"/>
</dbReference>
<feature type="region of interest" description="Disordered" evidence="1">
    <location>
        <begin position="201"/>
        <end position="220"/>
    </location>
</feature>
<sequence length="220" mass="23461">MPVDLTIDRLLLAGVAAALLFFAVPTVAIFRRPGFDIERHAISMLSLGEGGWVMKAVFLVSGLLTFLCALGLYRVLAQGWPGFTAAILIGLFGVGLVLAGLFDAPAGLGFPPAAGDDPRRRRSQHGIHDRVRRSDRIVFRLRAALLPGGAVAAGLDQRRRRHRPAGTDRPKHLAHDIAGHRLLLGVDAGLGVARRDRAYAHSGRLSRQGPNGLAAQAAQA</sequence>
<accession>A0A1I7NJN4</accession>
<evidence type="ECO:0000256" key="2">
    <source>
        <dbReference type="SAM" id="Phobius"/>
    </source>
</evidence>
<dbReference type="InterPro" id="IPR009339">
    <property type="entry name" value="DUF998"/>
</dbReference>
<keyword evidence="2" id="KW-0472">Membrane</keyword>
<dbReference type="RefSeq" id="WP_092867921.1">
    <property type="nucleotide sequence ID" value="NZ_FPCH01000002.1"/>
</dbReference>
<feature type="transmembrane region" description="Helical" evidence="2">
    <location>
        <begin position="80"/>
        <end position="102"/>
    </location>
</feature>
<dbReference type="Proteomes" id="UP000199423">
    <property type="component" value="Unassembled WGS sequence"/>
</dbReference>
<dbReference type="AlphaFoldDB" id="A0A1I7NJN4"/>
<evidence type="ECO:0000313" key="4">
    <source>
        <dbReference type="Proteomes" id="UP000199423"/>
    </source>
</evidence>
<feature type="transmembrane region" description="Helical" evidence="2">
    <location>
        <begin position="52"/>
        <end position="73"/>
    </location>
</feature>
<evidence type="ECO:0000313" key="3">
    <source>
        <dbReference type="EMBL" id="SFV34847.1"/>
    </source>
</evidence>
<dbReference type="OrthoDB" id="8159487at2"/>
<organism evidence="3 4">
    <name type="scientific">Hyphomicrobium facile</name>
    <dbReference type="NCBI Taxonomy" id="51670"/>
    <lineage>
        <taxon>Bacteria</taxon>
        <taxon>Pseudomonadati</taxon>
        <taxon>Pseudomonadota</taxon>
        <taxon>Alphaproteobacteria</taxon>
        <taxon>Hyphomicrobiales</taxon>
        <taxon>Hyphomicrobiaceae</taxon>
        <taxon>Hyphomicrobium</taxon>
    </lineage>
</organism>
<name>A0A1I7NJN4_9HYPH</name>
<protein>
    <recommendedName>
        <fullName evidence="5">DUF998 domain-containing protein</fullName>
    </recommendedName>
</protein>
<dbReference type="Pfam" id="PF06197">
    <property type="entry name" value="DUF998"/>
    <property type="match status" value="1"/>
</dbReference>
<dbReference type="STRING" id="51670.SAMN04488557_2438"/>
<keyword evidence="2" id="KW-0812">Transmembrane</keyword>
<reference evidence="4" key="1">
    <citation type="submission" date="2016-10" db="EMBL/GenBank/DDBJ databases">
        <authorList>
            <person name="Varghese N."/>
            <person name="Submissions S."/>
        </authorList>
    </citation>
    <scope>NUCLEOTIDE SEQUENCE [LARGE SCALE GENOMIC DNA]</scope>
    <source>
        <strain evidence="4">DSM 1565</strain>
    </source>
</reference>
<evidence type="ECO:0008006" key="5">
    <source>
        <dbReference type="Google" id="ProtNLM"/>
    </source>
</evidence>
<keyword evidence="2" id="KW-1133">Transmembrane helix</keyword>
<evidence type="ECO:0000256" key="1">
    <source>
        <dbReference type="SAM" id="MobiDB-lite"/>
    </source>
</evidence>